<proteinExistence type="predicted"/>
<evidence type="ECO:0000313" key="2">
    <source>
        <dbReference type="Proteomes" id="UP000198287"/>
    </source>
</evidence>
<sequence length="697" mass="81320">MPREIRTEIWLSSDPKNRKRPVLRRYICGYKGCKGKRFYLYSEVQRHLCLHNCSRCGTRFEIGKHKCPIQVGAGPSNLTNGEIQTVDVGAFKITKMAHDQTAVTYLAEIADTIETFTDAFKSADTDLHALLENQIDKHVGLNVSISFYTTLEKVSDKTLLERKFIGPYILYLHKSFIQDKLREARHYLELSLSLYEANGSGFRLKTIHSMELRMLPYKPDLQRFGGSYVPLPKELKRKGIISIKAETRCFMFCILLAVFKDKIKLPEFPQYDFKWEDLTFNHRKRLLRMYENPKTYLKFLNHVMKSNQINFLAFENEVAAQDFPKLLERKTISEPTQNTRELVYTSEFGNQSIHSYYMAIADYDNKLKFERFHTSEYALEDFVSTFITKVNELHEKVQNTFIPYEKSNELAEKLAKAERCEICWAQFKGPSDKVTHHHHSSKRLDLYPYTITCNLWGLLPEYSAKFEVITQETVLTMNFDKKCRIIDRKRFVEEVPYELRWSLKAANHYAKFTRLQYLPSAIDFLLTYPGVKLPANYDEKLVGWKDVNLQSYEISAIRQFYDVPTFDTEIGDVMQRYIHDYLRSSVLILADYFWYLDRFMITNFGISCLFYPSLASYSFDCAMASTRASFEYLRCPEMISFAKKGLHGPLEMSNLKFARSNSERFASKNVTDRNRRYPVIGSVIVSGSDCSSTTSPV</sequence>
<keyword evidence="2" id="KW-1185">Reference proteome</keyword>
<organism evidence="1 2">
    <name type="scientific">Folsomia candida</name>
    <name type="common">Springtail</name>
    <dbReference type="NCBI Taxonomy" id="158441"/>
    <lineage>
        <taxon>Eukaryota</taxon>
        <taxon>Metazoa</taxon>
        <taxon>Ecdysozoa</taxon>
        <taxon>Arthropoda</taxon>
        <taxon>Hexapoda</taxon>
        <taxon>Collembola</taxon>
        <taxon>Entomobryomorpha</taxon>
        <taxon>Isotomoidea</taxon>
        <taxon>Isotomidae</taxon>
        <taxon>Proisotominae</taxon>
        <taxon>Folsomia</taxon>
    </lineage>
</organism>
<reference evidence="1 2" key="1">
    <citation type="submission" date="2015-12" db="EMBL/GenBank/DDBJ databases">
        <title>The genome of Folsomia candida.</title>
        <authorList>
            <person name="Faddeeva A."/>
            <person name="Derks M.F."/>
            <person name="Anvar Y."/>
            <person name="Smit S."/>
            <person name="Van Straalen N."/>
            <person name="Roelofs D."/>
        </authorList>
    </citation>
    <scope>NUCLEOTIDE SEQUENCE [LARGE SCALE GENOMIC DNA]</scope>
    <source>
        <strain evidence="1 2">VU population</strain>
        <tissue evidence="1">Whole body</tissue>
    </source>
</reference>
<dbReference type="OrthoDB" id="6627884at2759"/>
<dbReference type="AlphaFoldDB" id="A0A226DTX7"/>
<comment type="caution">
    <text evidence="1">The sequence shown here is derived from an EMBL/GenBank/DDBJ whole genome shotgun (WGS) entry which is preliminary data.</text>
</comment>
<dbReference type="Proteomes" id="UP000198287">
    <property type="component" value="Unassembled WGS sequence"/>
</dbReference>
<dbReference type="EMBL" id="LNIX01000013">
    <property type="protein sequence ID" value="OXA47666.1"/>
    <property type="molecule type" value="Genomic_DNA"/>
</dbReference>
<gene>
    <name evidence="1" type="ORF">Fcan01_17848</name>
</gene>
<name>A0A226DTX7_FOLCA</name>
<accession>A0A226DTX7</accession>
<evidence type="ECO:0000313" key="1">
    <source>
        <dbReference type="EMBL" id="OXA47666.1"/>
    </source>
</evidence>
<protein>
    <submittedName>
        <fullName evidence="1">Uncharacterized protein</fullName>
    </submittedName>
</protein>